<dbReference type="EMBL" id="AP027272">
    <property type="protein sequence ID" value="BDX07144.1"/>
    <property type="molecule type" value="Genomic_DNA"/>
</dbReference>
<keyword evidence="4" id="KW-1185">Reference proteome</keyword>
<feature type="domain" description="Signal transduction histidine kinase internal region" evidence="2">
    <location>
        <begin position="176"/>
        <end position="256"/>
    </location>
</feature>
<feature type="transmembrane region" description="Helical" evidence="1">
    <location>
        <begin position="20"/>
        <end position="42"/>
    </location>
</feature>
<proteinExistence type="predicted"/>
<dbReference type="Gene3D" id="3.30.565.10">
    <property type="entry name" value="Histidine kinase-like ATPase, C-terminal domain"/>
    <property type="match status" value="1"/>
</dbReference>
<sequence>MKYLERVKHRMAQDTRYLFWLWQIGFWILVSLVSFFSLTVWYEQFEWHYTLHTIAQAVFGFLLTQVLYVAFKAIWQKRIFIRLLLGFFLVLVAALVWTAGRIQAFLWLTDEINIWADFGGWYFGSVFIFLCWAGMFHGIRYYKLLEAEHKVMLDAEAEARDAQLQRINAQAIARDAQLKMLRYQLNPHFLCNTLNAINALVEAEMTEQAQQMTVKLSKFLRYSLDNNPDTKIALEHELRAINLYLDIEKTRFGDRLSLAFDIEDDALHALVPSLLVQPIIENSMKHAIAKSESGGLIGFKAGIYEDSLKLELYDTGSGTKIAKTKMQSVTGRGVGLRNTGERLKTLYGGLYSFNVSIDPSGGLRTTIVIPFEKAA</sequence>
<dbReference type="AlphaFoldDB" id="A0AA48KT44"/>
<evidence type="ECO:0000313" key="4">
    <source>
        <dbReference type="Proteomes" id="UP001333710"/>
    </source>
</evidence>
<dbReference type="InterPro" id="IPR036890">
    <property type="entry name" value="HATPase_C_sf"/>
</dbReference>
<feature type="transmembrane region" description="Helical" evidence="1">
    <location>
        <begin position="83"/>
        <end position="108"/>
    </location>
</feature>
<dbReference type="GO" id="GO:0000155">
    <property type="term" value="F:phosphorelay sensor kinase activity"/>
    <property type="evidence" value="ECO:0007669"/>
    <property type="project" value="InterPro"/>
</dbReference>
<reference evidence="3" key="1">
    <citation type="submission" date="2023-01" db="EMBL/GenBank/DDBJ databases">
        <title>Complete genome sequence of Planctobacterium marinum strain Dej080120_11.</title>
        <authorList>
            <person name="Ueki S."/>
            <person name="Maruyama F."/>
        </authorList>
    </citation>
    <scope>NUCLEOTIDE SEQUENCE</scope>
    <source>
        <strain evidence="3">Dej080120_11</strain>
    </source>
</reference>
<dbReference type="GO" id="GO:0016020">
    <property type="term" value="C:membrane"/>
    <property type="evidence" value="ECO:0007669"/>
    <property type="project" value="InterPro"/>
</dbReference>
<keyword evidence="1" id="KW-0472">Membrane</keyword>
<accession>A0AA48KT44</accession>
<dbReference type="PANTHER" id="PTHR34220">
    <property type="entry name" value="SENSOR HISTIDINE KINASE YPDA"/>
    <property type="match status" value="1"/>
</dbReference>
<protein>
    <recommendedName>
        <fullName evidence="2">Signal transduction histidine kinase internal region domain-containing protein</fullName>
    </recommendedName>
</protein>
<dbReference type="KEGG" id="pmaw:MACH26_26650"/>
<evidence type="ECO:0000256" key="1">
    <source>
        <dbReference type="SAM" id="Phobius"/>
    </source>
</evidence>
<dbReference type="PANTHER" id="PTHR34220:SF7">
    <property type="entry name" value="SENSOR HISTIDINE KINASE YPDA"/>
    <property type="match status" value="1"/>
</dbReference>
<dbReference type="SUPFAM" id="SSF55874">
    <property type="entry name" value="ATPase domain of HSP90 chaperone/DNA topoisomerase II/histidine kinase"/>
    <property type="match status" value="1"/>
</dbReference>
<name>A0AA48KT44_9ALTE</name>
<evidence type="ECO:0000313" key="3">
    <source>
        <dbReference type="EMBL" id="BDX07144.1"/>
    </source>
</evidence>
<dbReference type="InterPro" id="IPR050640">
    <property type="entry name" value="Bact_2-comp_sensor_kinase"/>
</dbReference>
<organism evidence="3 4">
    <name type="scientific">Planctobacterium marinum</name>
    <dbReference type="NCBI Taxonomy" id="1631968"/>
    <lineage>
        <taxon>Bacteria</taxon>
        <taxon>Pseudomonadati</taxon>
        <taxon>Pseudomonadota</taxon>
        <taxon>Gammaproteobacteria</taxon>
        <taxon>Alteromonadales</taxon>
        <taxon>Alteromonadaceae</taxon>
        <taxon>Planctobacterium</taxon>
    </lineage>
</organism>
<dbReference type="InterPro" id="IPR010559">
    <property type="entry name" value="Sig_transdc_His_kin_internal"/>
</dbReference>
<feature type="transmembrane region" description="Helical" evidence="1">
    <location>
        <begin position="54"/>
        <end position="71"/>
    </location>
</feature>
<gene>
    <name evidence="3" type="ORF">MACH26_26650</name>
</gene>
<evidence type="ECO:0000259" key="2">
    <source>
        <dbReference type="Pfam" id="PF06580"/>
    </source>
</evidence>
<dbReference type="RefSeq" id="WP_338293132.1">
    <property type="nucleotide sequence ID" value="NZ_AP027272.1"/>
</dbReference>
<keyword evidence="1" id="KW-0812">Transmembrane</keyword>
<dbReference type="Proteomes" id="UP001333710">
    <property type="component" value="Chromosome"/>
</dbReference>
<keyword evidence="1" id="KW-1133">Transmembrane helix</keyword>
<feature type="transmembrane region" description="Helical" evidence="1">
    <location>
        <begin position="120"/>
        <end position="142"/>
    </location>
</feature>
<dbReference type="Pfam" id="PF06580">
    <property type="entry name" value="His_kinase"/>
    <property type="match status" value="1"/>
</dbReference>